<keyword evidence="2" id="KW-0472">Membrane</keyword>
<proteinExistence type="predicted"/>
<dbReference type="AlphaFoldDB" id="Q9MAC7"/>
<feature type="compositionally biased region" description="Low complexity" evidence="1">
    <location>
        <begin position="22"/>
        <end position="38"/>
    </location>
</feature>
<evidence type="ECO:0000256" key="1">
    <source>
        <dbReference type="SAM" id="MobiDB-lite"/>
    </source>
</evidence>
<feature type="transmembrane region" description="Helical" evidence="2">
    <location>
        <begin position="195"/>
        <end position="216"/>
    </location>
</feature>
<dbReference type="InterPro" id="IPR012870">
    <property type="entry name" value="DUF1666"/>
</dbReference>
<dbReference type="Pfam" id="PF07891">
    <property type="entry name" value="DUF1666"/>
    <property type="match status" value="1"/>
</dbReference>
<dbReference type="PANTHER" id="PTHR46996">
    <property type="entry name" value="OS05G0488500 PROTEIN"/>
    <property type="match status" value="1"/>
</dbReference>
<reference evidence="3" key="2">
    <citation type="submission" date="2001-01" db="EMBL/GenBank/DDBJ databases">
        <title>Arabidopsis thaliana chromosome III BAC T4P13 genomic sequence.</title>
        <authorList>
            <person name="Lin X."/>
            <person name="Kaul S."/>
            <person name="Town C.D."/>
            <person name="Benito M.-I."/>
            <person name="Creasy T.H."/>
            <person name="Haas B."/>
            <person name="Wu D."/>
            <person name="Ronning C.M."/>
            <person name="Koo H."/>
            <person name="Fujii C.Y."/>
            <person name="Utterback T.R."/>
            <person name="Barnstead M.E."/>
            <person name="Bowman C.L."/>
            <person name="White O."/>
            <person name="Nierman W.C."/>
            <person name="Fraser C.M."/>
        </authorList>
    </citation>
    <scope>NUCLEOTIDE SEQUENCE</scope>
</reference>
<keyword evidence="2" id="KW-0812">Transmembrane</keyword>
<feature type="transmembrane region" description="Helical" evidence="2">
    <location>
        <begin position="252"/>
        <end position="269"/>
    </location>
</feature>
<feature type="transmembrane region" description="Helical" evidence="2">
    <location>
        <begin position="100"/>
        <end position="122"/>
    </location>
</feature>
<dbReference type="PhylomeDB" id="Q9MAC7"/>
<sequence>MVYLHSSISVCNSVDPMIMSHSSPKSRNTRNKSSSSPTCSKFPVCDGSQSAAIDVVILIAVITACGFLFFPYVKLITLKSIEVFSDLSLLVKQEILQNPIVYGSLALSIFCAAISTWLVILLCTMQRCGKPNCKGLRKAVEFDIQLETEECVKSSSNKRGMFELPRVHHRELEAELKKMAPPNGRAVLVFRARHLMALLSACWLMIESIVIQDGFLKSSYMKLYMHPLVLFLCQLLIWLYLFFLWLLPPFQALYNAFSSVLFTFSKLVSSSFRVIMFKKEVTCHIESRQEIKNTLDNLELSTSTHNPVPAFSFSFKYQVDSHLKVRISMQKGKILEEEEDVDDFFYEYDQEDVVELLDAKEVEEEHDVDIFDGVNMEKNLEFEIQTMPIHQEDEASLTNDDEEEEIVNSDVENDLSFLVSSKRDHPSPLSIASLDSALQDSVTIENIQTQGVEDDHVYKKYCERMRWYDILSRDRSYGLNVITNQLTASSLSLWGKTAEKRIKQSMKKDLELVYVAQVCLSWEALQHQYILVRDSSNPADSRGRFDDDISREFQNFQVLLERFLEDERCEGKRVLSFVQRRFELISFFQVPRLSGK</sequence>
<protein>
    <submittedName>
        <fullName evidence="3">T4P13.14 protein</fullName>
    </submittedName>
</protein>
<reference key="1">
    <citation type="journal article" date="2000" name="Nature">
        <title>Sequence and analysis of chromosome 3 of the plant Arabidopsis thaliana.</title>
        <authorList>
            <consortium name="European Union Chromosome 3 Arabidopsis Sequencing Consortium"/>
            <consortium name="Institute for Genomic Research"/>
            <consortium name="Kazusa DNA Research Institute"/>
            <person name="Salanoubat M."/>
            <person name="Lemcke K."/>
            <person name="Rieger M."/>
            <person name="Ansorge W."/>
            <person name="Unseld M."/>
            <person name="Fartmann B."/>
            <person name="Valle G."/>
            <person name="Blocker H."/>
            <person name="Perez-Alonso M."/>
            <person name="Obermaier B."/>
            <person name="Delseny M."/>
            <person name="Boutry M."/>
            <person name="Grivell L.A."/>
            <person name="Mache R."/>
            <person name="Puigdomenech P."/>
            <person name="De Simone V."/>
            <person name="Choisne N."/>
            <person name="Artiguenave F."/>
            <person name="Robert C."/>
            <person name="Brottier P."/>
            <person name="Wincker P."/>
            <person name="Cattolico L."/>
            <person name="Weissenbach J."/>
            <person name="Saurin W."/>
            <person name="Quetier F."/>
            <person name="Schafer M."/>
            <person name="Muller-Auer S."/>
            <person name="Gabel C."/>
            <person name="Fuchs M."/>
            <person name="Benes V."/>
            <person name="Wurmbach E."/>
            <person name="Drzonek H."/>
            <person name="Erfle H."/>
            <person name="Jordan N."/>
            <person name="Bangert S."/>
            <person name="Wiedelmann R."/>
            <person name="Kranz H."/>
            <person name="Voss H."/>
            <person name="Holland R."/>
            <person name="Brandt P."/>
            <person name="Nyakatura G."/>
            <person name="Vezzi A."/>
            <person name="D'Angelo M."/>
            <person name="Pallavicini A."/>
            <person name="Toppo S."/>
            <person name="Simionati B."/>
            <person name="Conrad A."/>
            <person name="Hornischer K."/>
            <person name="Kauer G."/>
            <person name="Lohnert T.H."/>
            <person name="Nordsiek G."/>
            <person name="Reichelt J."/>
            <person name="Scharfe M."/>
            <person name="Schon O."/>
            <person name="Bargues M."/>
            <person name="Terol J."/>
            <person name="Climent J."/>
            <person name="Navarro P."/>
            <person name="Collado C."/>
            <person name="Perez-Perez A."/>
            <person name="Ottenwalder B."/>
            <person name="Duchemin D."/>
            <person name="Cooke R."/>
            <person name="Laudie M."/>
            <person name="Berger-Llauro C."/>
            <person name="Purnelle B."/>
            <person name="Masuy D."/>
            <person name="de Haan M."/>
            <person name="Maarse A.C."/>
            <person name="Alcaraz J.P."/>
            <person name="Cottet A."/>
            <person name="Casacuberta E."/>
            <person name="Monfort A."/>
            <person name="Argiriou A."/>
            <person name="flores M."/>
            <person name="Liguori R."/>
            <person name="Vitale D."/>
            <person name="Mannhaupt G."/>
            <person name="Haase D."/>
            <person name="Schoof H."/>
            <person name="Rudd S."/>
            <person name="Zaccaria P."/>
            <person name="Mewes H.W."/>
            <person name="Mayer K.F."/>
            <person name="Kaul S."/>
            <person name="Town C.D."/>
            <person name="Koo H.L."/>
            <person name="Tallon L.J."/>
            <person name="Jenkins J."/>
            <person name="Rooney T."/>
            <person name="Rizzo M."/>
            <person name="Walts A."/>
            <person name="Utterback T."/>
            <person name="Fujii C.Y."/>
            <person name="Shea T.P."/>
            <person name="Creasy T.H."/>
            <person name="Haas B."/>
            <person name="Maiti R."/>
            <person name="Wu D."/>
            <person name="Peterson J."/>
            <person name="Van Aken S."/>
            <person name="Pai G."/>
            <person name="Militscher J."/>
            <person name="Sellers P."/>
            <person name="Gill J.E."/>
            <person name="Feldblyum T.V."/>
            <person name="Preuss D."/>
            <person name="Lin X."/>
            <person name="Nierman W.C."/>
            <person name="Salzberg S.L."/>
            <person name="White O."/>
            <person name="Venter J.C."/>
            <person name="Fraser C.M."/>
            <person name="Kaneko T."/>
            <person name="Nakamura Y."/>
            <person name="Sato S."/>
            <person name="Kato T."/>
            <person name="Asamizu E."/>
            <person name="Sasamoto S."/>
            <person name="Kimura T."/>
            <person name="Idesawa K."/>
            <person name="Kawashima K."/>
            <person name="Kishida Y."/>
            <person name="Kiyokawa C."/>
            <person name="Kohara M."/>
            <person name="Matsumoto M."/>
            <person name="Matsuno A."/>
            <person name="Muraki A."/>
            <person name="Nakayama S."/>
            <person name="Nakazaki N."/>
            <person name="Shinpo S."/>
            <person name="Takeuchi C."/>
            <person name="Wada T."/>
            <person name="Watanabe A."/>
            <person name="Yamada M."/>
            <person name="Yasuda M."/>
            <person name="Tabata S."/>
        </authorList>
    </citation>
    <scope>NUCLEOTIDE SEQUENCE [LARGE SCALE GENOMIC DNA]</scope>
    <source>
        <strain>cv. Columbia</strain>
    </source>
</reference>
<keyword evidence="2" id="KW-1133">Transmembrane helix</keyword>
<evidence type="ECO:0000256" key="2">
    <source>
        <dbReference type="SAM" id="Phobius"/>
    </source>
</evidence>
<dbReference type="ExpressionAtlas" id="Q9MAC7">
    <property type="expression patterns" value="baseline and differential"/>
</dbReference>
<evidence type="ECO:0000313" key="3">
    <source>
        <dbReference type="EMBL" id="AAF26157.1"/>
    </source>
</evidence>
<organism evidence="3">
    <name type="scientific">Arabidopsis thaliana</name>
    <name type="common">Mouse-ear cress</name>
    <dbReference type="NCBI Taxonomy" id="3702"/>
    <lineage>
        <taxon>Eukaryota</taxon>
        <taxon>Viridiplantae</taxon>
        <taxon>Streptophyta</taxon>
        <taxon>Embryophyta</taxon>
        <taxon>Tracheophyta</taxon>
        <taxon>Spermatophyta</taxon>
        <taxon>Magnoliopsida</taxon>
        <taxon>eudicotyledons</taxon>
        <taxon>Gunneridae</taxon>
        <taxon>Pentapetalae</taxon>
        <taxon>rosids</taxon>
        <taxon>malvids</taxon>
        <taxon>Brassicales</taxon>
        <taxon>Brassicaceae</taxon>
        <taxon>Camelineae</taxon>
        <taxon>Arabidopsis</taxon>
    </lineage>
</organism>
<feature type="transmembrane region" description="Helical" evidence="2">
    <location>
        <begin position="51"/>
        <end position="70"/>
    </location>
</feature>
<gene>
    <name evidence="3" type="primary">T4P13.14</name>
</gene>
<dbReference type="EMBL" id="AC008261">
    <property type="protein sequence ID" value="AAF26157.1"/>
    <property type="molecule type" value="Genomic_DNA"/>
</dbReference>
<name>Q9MAC7_ARATH</name>
<feature type="transmembrane region" description="Helical" evidence="2">
    <location>
        <begin position="228"/>
        <end position="246"/>
    </location>
</feature>
<dbReference type="PANTHER" id="PTHR46996:SF4">
    <property type="entry name" value="RIBOSOMAL PROTEIN L34E SUPERFAMILY PROTEIN"/>
    <property type="match status" value="1"/>
</dbReference>
<accession>Q9MAC7</accession>
<feature type="region of interest" description="Disordered" evidence="1">
    <location>
        <begin position="20"/>
        <end position="41"/>
    </location>
</feature>
<dbReference type="TAIR" id="AT3G01170"/>